<name>A0A9J6CAE3_POLVA</name>
<dbReference type="Gene3D" id="1.10.150.50">
    <property type="entry name" value="Transcription Factor, Ets-1"/>
    <property type="match status" value="3"/>
</dbReference>
<feature type="compositionally biased region" description="Polar residues" evidence="2">
    <location>
        <begin position="779"/>
        <end position="789"/>
    </location>
</feature>
<dbReference type="PANTHER" id="PTHR12776">
    <property type="entry name" value="KAZRIN-RELATED"/>
    <property type="match status" value="1"/>
</dbReference>
<keyword evidence="5" id="KW-1185">Reference proteome</keyword>
<dbReference type="OrthoDB" id="6430345at2759"/>
<feature type="coiled-coil region" evidence="1">
    <location>
        <begin position="129"/>
        <end position="184"/>
    </location>
</feature>
<feature type="compositionally biased region" description="Polar residues" evidence="2">
    <location>
        <begin position="17"/>
        <end position="41"/>
    </location>
</feature>
<dbReference type="Pfam" id="PF07647">
    <property type="entry name" value="SAM_2"/>
    <property type="match status" value="1"/>
</dbReference>
<dbReference type="AlphaFoldDB" id="A0A9J6CAE3"/>
<keyword evidence="1" id="KW-0175">Coiled coil</keyword>
<dbReference type="Pfam" id="PF25986">
    <property type="entry name" value="Kazrin"/>
    <property type="match status" value="1"/>
</dbReference>
<dbReference type="Proteomes" id="UP001107558">
    <property type="component" value="Chromosome 2"/>
</dbReference>
<dbReference type="InterPro" id="IPR037614">
    <property type="entry name" value="Kazrin"/>
</dbReference>
<dbReference type="InterPro" id="IPR059089">
    <property type="entry name" value="Kazrin_N"/>
</dbReference>
<feature type="compositionally biased region" description="Basic and acidic residues" evidence="2">
    <location>
        <begin position="91"/>
        <end position="108"/>
    </location>
</feature>
<feature type="domain" description="SAM" evidence="3">
    <location>
        <begin position="556"/>
        <end position="613"/>
    </location>
</feature>
<dbReference type="Pfam" id="PF00536">
    <property type="entry name" value="SAM_1"/>
    <property type="match status" value="2"/>
</dbReference>
<dbReference type="InterPro" id="IPR013761">
    <property type="entry name" value="SAM/pointed_sf"/>
</dbReference>
<evidence type="ECO:0000256" key="1">
    <source>
        <dbReference type="SAM" id="Coils"/>
    </source>
</evidence>
<dbReference type="InterPro" id="IPR001660">
    <property type="entry name" value="SAM"/>
</dbReference>
<accession>A0A9J6CAE3</accession>
<gene>
    <name evidence="4" type="ORF">PVAND_008244</name>
</gene>
<feature type="domain" description="SAM" evidence="3">
    <location>
        <begin position="471"/>
        <end position="537"/>
    </location>
</feature>
<dbReference type="EMBL" id="JADBJN010000002">
    <property type="protein sequence ID" value="KAG5678582.1"/>
    <property type="molecule type" value="Genomic_DNA"/>
</dbReference>
<dbReference type="SUPFAM" id="SSF47769">
    <property type="entry name" value="SAM/Pointed domain"/>
    <property type="match status" value="2"/>
</dbReference>
<evidence type="ECO:0000313" key="5">
    <source>
        <dbReference type="Proteomes" id="UP001107558"/>
    </source>
</evidence>
<evidence type="ECO:0000259" key="3">
    <source>
        <dbReference type="PROSITE" id="PS50105"/>
    </source>
</evidence>
<comment type="caution">
    <text evidence="4">The sequence shown here is derived from an EMBL/GenBank/DDBJ whole genome shotgun (WGS) entry which is preliminary data.</text>
</comment>
<reference evidence="4" key="1">
    <citation type="submission" date="2021-03" db="EMBL/GenBank/DDBJ databases">
        <title>Chromosome level genome of the anhydrobiotic midge Polypedilum vanderplanki.</title>
        <authorList>
            <person name="Yoshida Y."/>
            <person name="Kikawada T."/>
            <person name="Gusev O."/>
        </authorList>
    </citation>
    <scope>NUCLEOTIDE SEQUENCE</scope>
    <source>
        <strain evidence="4">NIAS01</strain>
        <tissue evidence="4">Whole body or cell culture</tissue>
    </source>
</reference>
<proteinExistence type="predicted"/>
<sequence>MKEKAEPPPPPKRNLASIANSTSSEKTIVITTPEAQSNGLTDVNNDSNDKSSDVKSSKETSVDENKKIEESSTNSNEVTIEKKSGAQSHSPLKDDESTTKNNGNEKSENATGCDQVDIIDGKSPIAPVIESESSKIERLENELRIAKELIQSLKAERKKLRSDKNDLLQQVKHLCASLQDKEQELRNFIRKFDQRLRDSESNAAKASSDSEHDRWTLIKHAHDESERSLALAAQLNMKDVQLQRMEQQLLEARRQLSGCISDQENVNNIISPSGAIGMMNHGCDETEAVAVGNFHHERGSYSADSGVRSSDRESAAGDLNLSDGACDNDILAIDSDSISLISSHHNMNQYGGGNKDYSPSVSPMNTLAMERNDQVMFFNRQAQQLDIPMDLETSSAMARRFKNKPFNSLVGRSGRGGAWGSISRVFARSKNRNKAAIQSCDEFQWNPITEESYAEKIKLLREASNMPIDLWRSPQIAAWLEISLGMPKDCIRFCSENVKSGKVLLELTDAELESGLGATHPMHRKKLRLAIEEQRRPECIRYPLIGQLGHSWVALEWLHELGLSQYSESFMHSLVDARMLDTLSKKELEKYLGVTRKFHQASIVHGIHLLRLMKYDRQSLAMRRLQSESENMDPIVWTNQRFMRWVRSIDLGEFAENLRNSGVHGGLVVLESSFTGETMASALGISPSKNIVRRHLITEFDSLILPARKNLSQGIRSGGGVISSYDRHGNNTLSKGYYVNPNGKAFKAGSLQSPTHSYSSSEGGNYAIMDNMNRMKLETSPNDVTSNRYSAPLNYDESRSMSGGINNRRSAPEFLTDHNS</sequence>
<organism evidence="4 5">
    <name type="scientific">Polypedilum vanderplanki</name>
    <name type="common">Sleeping chironomid midge</name>
    <dbReference type="NCBI Taxonomy" id="319348"/>
    <lineage>
        <taxon>Eukaryota</taxon>
        <taxon>Metazoa</taxon>
        <taxon>Ecdysozoa</taxon>
        <taxon>Arthropoda</taxon>
        <taxon>Hexapoda</taxon>
        <taxon>Insecta</taxon>
        <taxon>Pterygota</taxon>
        <taxon>Neoptera</taxon>
        <taxon>Endopterygota</taxon>
        <taxon>Diptera</taxon>
        <taxon>Nematocera</taxon>
        <taxon>Chironomoidea</taxon>
        <taxon>Chironomidae</taxon>
        <taxon>Chironominae</taxon>
        <taxon>Polypedilum</taxon>
        <taxon>Polypedilum</taxon>
    </lineage>
</organism>
<feature type="coiled-coil region" evidence="1">
    <location>
        <begin position="235"/>
        <end position="262"/>
    </location>
</feature>
<dbReference type="SMART" id="SM00454">
    <property type="entry name" value="SAM"/>
    <property type="match status" value="3"/>
</dbReference>
<evidence type="ECO:0000256" key="2">
    <source>
        <dbReference type="SAM" id="MobiDB-lite"/>
    </source>
</evidence>
<feature type="compositionally biased region" description="Polar residues" evidence="2">
    <location>
        <begin position="800"/>
        <end position="809"/>
    </location>
</feature>
<feature type="region of interest" description="Disordered" evidence="2">
    <location>
        <begin position="1"/>
        <end position="118"/>
    </location>
</feature>
<dbReference type="PANTHER" id="PTHR12776:SF1">
    <property type="entry name" value="KAZRIN"/>
    <property type="match status" value="1"/>
</dbReference>
<feature type="compositionally biased region" description="Basic and acidic residues" evidence="2">
    <location>
        <begin position="47"/>
        <end position="70"/>
    </location>
</feature>
<feature type="region of interest" description="Disordered" evidence="2">
    <location>
        <begin position="778"/>
        <end position="820"/>
    </location>
</feature>
<evidence type="ECO:0000313" key="4">
    <source>
        <dbReference type="EMBL" id="KAG5678582.1"/>
    </source>
</evidence>
<protein>
    <recommendedName>
        <fullName evidence="3">SAM domain-containing protein</fullName>
    </recommendedName>
</protein>
<dbReference type="PROSITE" id="PS50105">
    <property type="entry name" value="SAM_DOMAIN"/>
    <property type="match status" value="2"/>
</dbReference>